<dbReference type="Gene3D" id="1.10.10.1400">
    <property type="entry name" value="Terminase, small subunit, N-terminal DNA-binding domain, HTH motif"/>
    <property type="match status" value="1"/>
</dbReference>
<reference evidence="1 2" key="1">
    <citation type="submission" date="2020-08" db="EMBL/GenBank/DDBJ databases">
        <title>Genomic Encyclopedia of Type Strains, Phase IV (KMG-IV): sequencing the most valuable type-strain genomes for metagenomic binning, comparative biology and taxonomic classification.</title>
        <authorList>
            <person name="Goeker M."/>
        </authorList>
    </citation>
    <scope>NUCLEOTIDE SEQUENCE [LARGE SCALE GENOMIC DNA]</scope>
    <source>
        <strain evidence="1 2">DSM 19371</strain>
    </source>
</reference>
<sequence length="103" mass="11175">MEQQSPKPPALGAIPTISLPAERVRWTPERQRLFLTSLLATANVTQAARAAGMSPASAHRLRKRLAGTPFDRTWARALALHAQSLADPFADPAARAVTTPVRR</sequence>
<dbReference type="EMBL" id="JACIEU010000011">
    <property type="protein sequence ID" value="MBB4149176.1"/>
    <property type="molecule type" value="Genomic_DNA"/>
</dbReference>
<dbReference type="InterPro" id="IPR038713">
    <property type="entry name" value="Terminase_Gp1_N_sf"/>
</dbReference>
<dbReference type="Proteomes" id="UP000590524">
    <property type="component" value="Unassembled WGS sequence"/>
</dbReference>
<dbReference type="RefSeq" id="WP_188082807.1">
    <property type="nucleotide sequence ID" value="NZ_JACIEU010000011.1"/>
</dbReference>
<comment type="caution">
    <text evidence="1">The sequence shown here is derived from an EMBL/GenBank/DDBJ whole genome shotgun (WGS) entry which is preliminary data.</text>
</comment>
<organism evidence="1 2">
    <name type="scientific">Sphingobium scionense</name>
    <dbReference type="NCBI Taxonomy" id="1404341"/>
    <lineage>
        <taxon>Bacteria</taxon>
        <taxon>Pseudomonadati</taxon>
        <taxon>Pseudomonadota</taxon>
        <taxon>Alphaproteobacteria</taxon>
        <taxon>Sphingomonadales</taxon>
        <taxon>Sphingomonadaceae</taxon>
        <taxon>Sphingobium</taxon>
    </lineage>
</organism>
<evidence type="ECO:0000313" key="1">
    <source>
        <dbReference type="EMBL" id="MBB4149176.1"/>
    </source>
</evidence>
<proteinExistence type="predicted"/>
<evidence type="ECO:0000313" key="2">
    <source>
        <dbReference type="Proteomes" id="UP000590524"/>
    </source>
</evidence>
<name>A0A7W6LRH7_9SPHN</name>
<accession>A0A7W6LRH7</accession>
<protein>
    <recommendedName>
        <fullName evidence="3">LysR family transcriptional regulator</fullName>
    </recommendedName>
</protein>
<keyword evidence="2" id="KW-1185">Reference proteome</keyword>
<gene>
    <name evidence="1" type="ORF">GGQ90_002965</name>
</gene>
<evidence type="ECO:0008006" key="3">
    <source>
        <dbReference type="Google" id="ProtNLM"/>
    </source>
</evidence>
<dbReference type="AlphaFoldDB" id="A0A7W6LRH7"/>